<feature type="domain" description="GST N-terminal" evidence="5">
    <location>
        <begin position="4"/>
        <end position="85"/>
    </location>
</feature>
<evidence type="ECO:0000256" key="2">
    <source>
        <dbReference type="ARBA" id="ARBA00022679"/>
    </source>
</evidence>
<dbReference type="InterPro" id="IPR036249">
    <property type="entry name" value="Thioredoxin-like_sf"/>
</dbReference>
<keyword evidence="8" id="KW-1185">Reference proteome</keyword>
<dbReference type="CDD" id="cd03058">
    <property type="entry name" value="GST_N_Tau"/>
    <property type="match status" value="1"/>
</dbReference>
<comment type="similarity">
    <text evidence="4">Belongs to the GST superfamily.</text>
</comment>
<dbReference type="Gene3D" id="3.40.30.10">
    <property type="entry name" value="Glutaredoxin"/>
    <property type="match status" value="1"/>
</dbReference>
<dbReference type="PROSITE" id="PS50404">
    <property type="entry name" value="GST_NTER"/>
    <property type="match status" value="1"/>
</dbReference>
<evidence type="ECO:0000256" key="1">
    <source>
        <dbReference type="ARBA" id="ARBA00012452"/>
    </source>
</evidence>
<dbReference type="SFLD" id="SFLDG00358">
    <property type="entry name" value="Main_(cytGST)"/>
    <property type="match status" value="1"/>
</dbReference>
<dbReference type="SUPFAM" id="SSF52833">
    <property type="entry name" value="Thioredoxin-like"/>
    <property type="match status" value="1"/>
</dbReference>
<evidence type="ECO:0000313" key="7">
    <source>
        <dbReference type="EMBL" id="CAA3026844.1"/>
    </source>
</evidence>
<dbReference type="EMBL" id="CACTIH010009180">
    <property type="protein sequence ID" value="CAA3026844.1"/>
    <property type="molecule type" value="Genomic_DNA"/>
</dbReference>
<evidence type="ECO:0000259" key="6">
    <source>
        <dbReference type="PROSITE" id="PS50405"/>
    </source>
</evidence>
<dbReference type="Pfam" id="PF00043">
    <property type="entry name" value="GST_C"/>
    <property type="match status" value="1"/>
</dbReference>
<evidence type="ECO:0000259" key="5">
    <source>
        <dbReference type="PROSITE" id="PS50404"/>
    </source>
</evidence>
<comment type="catalytic activity">
    <reaction evidence="3">
        <text>RX + glutathione = an S-substituted glutathione + a halide anion + H(+)</text>
        <dbReference type="Rhea" id="RHEA:16437"/>
        <dbReference type="ChEBI" id="CHEBI:15378"/>
        <dbReference type="ChEBI" id="CHEBI:16042"/>
        <dbReference type="ChEBI" id="CHEBI:17792"/>
        <dbReference type="ChEBI" id="CHEBI:57925"/>
        <dbReference type="ChEBI" id="CHEBI:90779"/>
        <dbReference type="EC" id="2.5.1.18"/>
    </reaction>
</comment>
<sequence length="222" mass="26239">MEEEGVVLLEFWSSPYVMRVKIALEEKGIQFLYKEEENIFLGKSPLLLEANPIYKKVPVLIHNGKPICESHNILEYIDQVWKDKFPILPHHPYERARSRFWIDFFDKMIYDIGRRMWASKGEDQEDAKQEFLKSLKLLEEELGDKPYFGGGQFGLLDIALIPFSCRFYTYETFCKFNLEKICPNLMKWVNKCNERESVSKALPNPYKVYDFGLEVKKMLGIE</sequence>
<dbReference type="SFLD" id="SFLDG01152">
    <property type="entry name" value="Main.3:_Omega-_and_Tau-like"/>
    <property type="match status" value="1"/>
</dbReference>
<dbReference type="InterPro" id="IPR045073">
    <property type="entry name" value="Omega/Tau-like"/>
</dbReference>
<protein>
    <recommendedName>
        <fullName evidence="1">glutathione transferase</fullName>
        <ecNumber evidence="1">2.5.1.18</ecNumber>
    </recommendedName>
</protein>
<dbReference type="InterPro" id="IPR040079">
    <property type="entry name" value="Glutathione_S-Trfase"/>
</dbReference>
<dbReference type="InterPro" id="IPR004045">
    <property type="entry name" value="Glutathione_S-Trfase_N"/>
</dbReference>
<reference evidence="7 8" key="1">
    <citation type="submission" date="2019-12" db="EMBL/GenBank/DDBJ databases">
        <authorList>
            <person name="Alioto T."/>
            <person name="Alioto T."/>
            <person name="Gomez Garrido J."/>
        </authorList>
    </citation>
    <scope>NUCLEOTIDE SEQUENCE [LARGE SCALE GENOMIC DNA]</scope>
</reference>
<dbReference type="InterPro" id="IPR004046">
    <property type="entry name" value="GST_C"/>
</dbReference>
<accession>A0A8S0V9H4</accession>
<keyword evidence="2" id="KW-0808">Transferase</keyword>
<dbReference type="EC" id="2.5.1.18" evidence="1"/>
<dbReference type="CDD" id="cd03185">
    <property type="entry name" value="GST_C_Tau"/>
    <property type="match status" value="1"/>
</dbReference>
<evidence type="ECO:0000256" key="4">
    <source>
        <dbReference type="RuleBase" id="RU003494"/>
    </source>
</evidence>
<name>A0A8S0V9H4_OLEEU</name>
<feature type="domain" description="GST C-terminal" evidence="6">
    <location>
        <begin position="91"/>
        <end position="211"/>
    </location>
</feature>
<comment type="caution">
    <text evidence="7">The sequence shown here is derived from an EMBL/GenBank/DDBJ whole genome shotgun (WGS) entry which is preliminary data.</text>
</comment>
<evidence type="ECO:0000256" key="3">
    <source>
        <dbReference type="ARBA" id="ARBA00047960"/>
    </source>
</evidence>
<dbReference type="AlphaFoldDB" id="A0A8S0V9H4"/>
<dbReference type="InterPro" id="IPR036282">
    <property type="entry name" value="Glutathione-S-Trfase_C_sf"/>
</dbReference>
<dbReference type="OrthoDB" id="202840at2759"/>
<dbReference type="SFLD" id="SFLDS00019">
    <property type="entry name" value="Glutathione_Transferase_(cytos"/>
    <property type="match status" value="1"/>
</dbReference>
<dbReference type="FunFam" id="1.20.1050.10:FF:000018">
    <property type="entry name" value="Glutathione S-transferase U20"/>
    <property type="match status" value="1"/>
</dbReference>
<proteinExistence type="inferred from homology"/>
<dbReference type="InterPro" id="IPR045074">
    <property type="entry name" value="GST_C_Tau"/>
</dbReference>
<dbReference type="FunFam" id="3.40.30.10:FF:000014">
    <property type="entry name" value="Tau class glutathione S-transferase"/>
    <property type="match status" value="1"/>
</dbReference>
<dbReference type="GO" id="GO:0005737">
    <property type="term" value="C:cytoplasm"/>
    <property type="evidence" value="ECO:0007669"/>
    <property type="project" value="TreeGrafter"/>
</dbReference>
<dbReference type="InterPro" id="IPR010987">
    <property type="entry name" value="Glutathione-S-Trfase_C-like"/>
</dbReference>
<dbReference type="PANTHER" id="PTHR11260:SF725">
    <property type="entry name" value="GLUTATHIONE TRANSFERASE"/>
    <property type="match status" value="1"/>
</dbReference>
<dbReference type="Gene3D" id="1.20.1050.10">
    <property type="match status" value="1"/>
</dbReference>
<dbReference type="GO" id="GO:0006749">
    <property type="term" value="P:glutathione metabolic process"/>
    <property type="evidence" value="ECO:0007669"/>
    <property type="project" value="InterPro"/>
</dbReference>
<gene>
    <name evidence="7" type="ORF">OLEA9_A017916</name>
</gene>
<dbReference type="Proteomes" id="UP000594638">
    <property type="component" value="Unassembled WGS sequence"/>
</dbReference>
<dbReference type="PANTHER" id="PTHR11260">
    <property type="entry name" value="GLUTATHIONE S-TRANSFERASE, GST, SUPERFAMILY, GST DOMAIN CONTAINING"/>
    <property type="match status" value="1"/>
</dbReference>
<dbReference type="GO" id="GO:0004364">
    <property type="term" value="F:glutathione transferase activity"/>
    <property type="evidence" value="ECO:0007669"/>
    <property type="project" value="UniProtKB-EC"/>
</dbReference>
<evidence type="ECO:0000313" key="8">
    <source>
        <dbReference type="Proteomes" id="UP000594638"/>
    </source>
</evidence>
<dbReference type="PROSITE" id="PS50405">
    <property type="entry name" value="GST_CTER"/>
    <property type="match status" value="1"/>
</dbReference>
<organism evidence="7 8">
    <name type="scientific">Olea europaea subsp. europaea</name>
    <dbReference type="NCBI Taxonomy" id="158383"/>
    <lineage>
        <taxon>Eukaryota</taxon>
        <taxon>Viridiplantae</taxon>
        <taxon>Streptophyta</taxon>
        <taxon>Embryophyta</taxon>
        <taxon>Tracheophyta</taxon>
        <taxon>Spermatophyta</taxon>
        <taxon>Magnoliopsida</taxon>
        <taxon>eudicotyledons</taxon>
        <taxon>Gunneridae</taxon>
        <taxon>Pentapetalae</taxon>
        <taxon>asterids</taxon>
        <taxon>lamiids</taxon>
        <taxon>Lamiales</taxon>
        <taxon>Oleaceae</taxon>
        <taxon>Oleeae</taxon>
        <taxon>Olea</taxon>
    </lineage>
</organism>
<dbReference type="Pfam" id="PF02798">
    <property type="entry name" value="GST_N"/>
    <property type="match status" value="1"/>
</dbReference>
<dbReference type="SUPFAM" id="SSF47616">
    <property type="entry name" value="GST C-terminal domain-like"/>
    <property type="match status" value="1"/>
</dbReference>
<dbReference type="Gramene" id="OE9A017916T1">
    <property type="protein sequence ID" value="OE9A017916C1"/>
    <property type="gene ID" value="OE9A017916"/>
</dbReference>